<dbReference type="InterPro" id="IPR029063">
    <property type="entry name" value="SAM-dependent_MTases_sf"/>
</dbReference>
<dbReference type="eggNOG" id="COG2890">
    <property type="taxonomic scope" value="Bacteria"/>
</dbReference>
<dbReference type="RefSeq" id="WP_020976401.1">
    <property type="nucleotide sequence ID" value="NC_022198.1"/>
</dbReference>
<keyword evidence="8" id="KW-1185">Reference proteome</keyword>
<dbReference type="PANTHER" id="PTHR45875">
    <property type="entry name" value="METHYLTRANSFERASE N6AMT1"/>
    <property type="match status" value="1"/>
</dbReference>
<dbReference type="SUPFAM" id="SSF53335">
    <property type="entry name" value="S-adenosyl-L-methionine-dependent methyltransferases"/>
    <property type="match status" value="1"/>
</dbReference>
<keyword evidence="3" id="KW-0949">S-adenosyl-L-methionine</keyword>
<gene>
    <name evidence="7" type="ORF">CARG_05595</name>
</gene>
<evidence type="ECO:0000313" key="7">
    <source>
        <dbReference type="EMBL" id="AGU15248.1"/>
    </source>
</evidence>
<dbReference type="GO" id="GO:0035657">
    <property type="term" value="C:eRF1 methyltransferase complex"/>
    <property type="evidence" value="ECO:0007669"/>
    <property type="project" value="TreeGrafter"/>
</dbReference>
<dbReference type="GO" id="GO:0008276">
    <property type="term" value="F:protein methyltransferase activity"/>
    <property type="evidence" value="ECO:0007669"/>
    <property type="project" value="TreeGrafter"/>
</dbReference>
<protein>
    <submittedName>
        <fullName evidence="7">Uncharacterized protein</fullName>
    </submittedName>
</protein>
<dbReference type="InterPro" id="IPR052190">
    <property type="entry name" value="Euk-Arch_PrmC-MTase"/>
</dbReference>
<accession>U3GXL3</accession>
<dbReference type="HOGENOM" id="CLU_022532_1_0_11"/>
<evidence type="ECO:0000256" key="1">
    <source>
        <dbReference type="ARBA" id="ARBA00022603"/>
    </source>
</evidence>
<dbReference type="OrthoDB" id="129465at2"/>
<organism evidence="7 8">
    <name type="scientific">Corynebacterium argentoratense DSM 44202</name>
    <dbReference type="NCBI Taxonomy" id="1348662"/>
    <lineage>
        <taxon>Bacteria</taxon>
        <taxon>Bacillati</taxon>
        <taxon>Actinomycetota</taxon>
        <taxon>Actinomycetes</taxon>
        <taxon>Mycobacteriales</taxon>
        <taxon>Corynebacteriaceae</taxon>
        <taxon>Corynebacterium</taxon>
    </lineage>
</organism>
<dbReference type="PANTHER" id="PTHR45875:SF1">
    <property type="entry name" value="METHYLTRANSFERASE N6AMT1"/>
    <property type="match status" value="1"/>
</dbReference>
<dbReference type="Pfam" id="PF25004">
    <property type="entry name" value="DUF7782"/>
    <property type="match status" value="1"/>
</dbReference>
<name>U3GXL3_9CORY</name>
<reference evidence="7 8" key="1">
    <citation type="journal article" date="2013" name="Genome Announc.">
        <title>Whole-Genome Sequence of the Clinical Strain Corynebacterium argentoratense DSM 44202, Isolated from a Human Throat Specimen.</title>
        <authorList>
            <person name="Bomholt C."/>
            <person name="Glaub A."/>
            <person name="Gravermann K."/>
            <person name="Albersmeier A."/>
            <person name="Brinkrolf K."/>
            <person name="Ruckert C."/>
            <person name="Tauch A."/>
        </authorList>
    </citation>
    <scope>NUCLEOTIDE SEQUENCE [LARGE SCALE GENOMIC DNA]</scope>
    <source>
        <strain evidence="7">DSM 44202</strain>
    </source>
</reference>
<evidence type="ECO:0000256" key="4">
    <source>
        <dbReference type="SAM" id="MobiDB-lite"/>
    </source>
</evidence>
<feature type="region of interest" description="Disordered" evidence="4">
    <location>
        <begin position="1"/>
        <end position="26"/>
    </location>
</feature>
<dbReference type="GO" id="GO:0032259">
    <property type="term" value="P:methylation"/>
    <property type="evidence" value="ECO:0007669"/>
    <property type="project" value="UniProtKB-KW"/>
</dbReference>
<dbReference type="EMBL" id="CP006365">
    <property type="protein sequence ID" value="AGU15248.1"/>
    <property type="molecule type" value="Genomic_DNA"/>
</dbReference>
<evidence type="ECO:0000256" key="3">
    <source>
        <dbReference type="ARBA" id="ARBA00022691"/>
    </source>
</evidence>
<evidence type="ECO:0000259" key="6">
    <source>
        <dbReference type="Pfam" id="PF25004"/>
    </source>
</evidence>
<dbReference type="Proteomes" id="UP000016943">
    <property type="component" value="Chromosome"/>
</dbReference>
<dbReference type="AlphaFoldDB" id="U3GXL3"/>
<keyword evidence="2" id="KW-0808">Transferase</keyword>
<evidence type="ECO:0000313" key="8">
    <source>
        <dbReference type="Proteomes" id="UP000016943"/>
    </source>
</evidence>
<dbReference type="STRING" id="1348662.CARG_05595"/>
<dbReference type="Pfam" id="PF05175">
    <property type="entry name" value="MTS"/>
    <property type="match status" value="1"/>
</dbReference>
<dbReference type="InterPro" id="IPR056684">
    <property type="entry name" value="DUF7782"/>
</dbReference>
<evidence type="ECO:0000256" key="2">
    <source>
        <dbReference type="ARBA" id="ARBA00022679"/>
    </source>
</evidence>
<dbReference type="KEGG" id="caz:CARG_05595"/>
<feature type="domain" description="DUF7782" evidence="6">
    <location>
        <begin position="431"/>
        <end position="558"/>
    </location>
</feature>
<dbReference type="GeneID" id="78249895"/>
<dbReference type="Gene3D" id="3.40.50.150">
    <property type="entry name" value="Vaccinia Virus protein VP39"/>
    <property type="match status" value="1"/>
</dbReference>
<dbReference type="GO" id="GO:0008757">
    <property type="term" value="F:S-adenosylmethionine-dependent methyltransferase activity"/>
    <property type="evidence" value="ECO:0007669"/>
    <property type="project" value="TreeGrafter"/>
</dbReference>
<keyword evidence="1" id="KW-0489">Methyltransferase</keyword>
<dbReference type="PATRIC" id="fig|1348662.3.peg.1092"/>
<evidence type="ECO:0000259" key="5">
    <source>
        <dbReference type="Pfam" id="PF05175"/>
    </source>
</evidence>
<feature type="domain" description="Methyltransferase small" evidence="5">
    <location>
        <begin position="185"/>
        <end position="288"/>
    </location>
</feature>
<dbReference type="CDD" id="cd02440">
    <property type="entry name" value="AdoMet_MTases"/>
    <property type="match status" value="1"/>
</dbReference>
<sequence length="570" mass="60395">MVAPSEHTHISSTSSPCPGPGYQPPHDLGPLVTHARVLSEALIAEGYSTAGLADFLDSRIPGAYSAVMAGNPGVAIAACDGESALDILVRSLLLHVPDPRLRGWMDGNCGPHVYEDLLHGGLIIEPSQGAWSWDGANSSSDQGAVPSYCAFDARPLAEGPLVFSDVDASFVAHVPGSDHVLGIGAASLSLAQAVPDSSVSSILDVGTGGGIQLLVQAVRHAASADGKPPRLVGTDIHPRALDFARATLAAAGLDEDVDLRQGSWLEPVAAGERFERIIANPPFVVGLPEVGHVYRDSGMNLDQATEMLVRTVPEFLELGGIAVLMGAWVGDAARVSAWVPEGCSAWVIERDHVSAAEYVATWTADEGVDPRSPEAIERTRRWLKHFKDHDVASIGFGYIAVRRNGPDQQDYVVAERISQPHTDPIGVEVEGFFALNDWALNVSEEEVLASRFAVSPAAALDVVSQVAPDAQGGFEHTVTRLSRLDGVLFSHDIDPALATIIAGLRPDGLCLGEVIDLYVLSTALQSGEQPALGEDEQQFRRFVAGSIVELVRHGLVIPEQLVADTTHGCR</sequence>
<dbReference type="InterPro" id="IPR007848">
    <property type="entry name" value="Small_mtfrase_dom"/>
</dbReference>
<proteinExistence type="predicted"/>